<organism evidence="2 3">
    <name type="scientific">Ilyodon furcidens</name>
    <name type="common">goldbreast splitfin</name>
    <dbReference type="NCBI Taxonomy" id="33524"/>
    <lineage>
        <taxon>Eukaryota</taxon>
        <taxon>Metazoa</taxon>
        <taxon>Chordata</taxon>
        <taxon>Craniata</taxon>
        <taxon>Vertebrata</taxon>
        <taxon>Euteleostomi</taxon>
        <taxon>Actinopterygii</taxon>
        <taxon>Neopterygii</taxon>
        <taxon>Teleostei</taxon>
        <taxon>Neoteleostei</taxon>
        <taxon>Acanthomorphata</taxon>
        <taxon>Ovalentaria</taxon>
        <taxon>Atherinomorphae</taxon>
        <taxon>Cyprinodontiformes</taxon>
        <taxon>Goodeidae</taxon>
        <taxon>Ilyodon</taxon>
    </lineage>
</organism>
<dbReference type="Gene3D" id="3.40.50.2300">
    <property type="match status" value="1"/>
</dbReference>
<feature type="signal peptide" evidence="1">
    <location>
        <begin position="1"/>
        <end position="18"/>
    </location>
</feature>
<evidence type="ECO:0008006" key="4">
    <source>
        <dbReference type="Google" id="ProtNLM"/>
    </source>
</evidence>
<name>A0ABV0TNT5_9TELE</name>
<comment type="caution">
    <text evidence="2">The sequence shown here is derived from an EMBL/GenBank/DDBJ whole genome shotgun (WGS) entry which is preliminary data.</text>
</comment>
<evidence type="ECO:0000313" key="2">
    <source>
        <dbReference type="EMBL" id="MEQ2234161.1"/>
    </source>
</evidence>
<evidence type="ECO:0000313" key="3">
    <source>
        <dbReference type="Proteomes" id="UP001482620"/>
    </source>
</evidence>
<sequence length="74" mass="8376">MGRSVWSIVTYFIGLTHAFLCRDHWSCHSVICPGLRDFVLDLSPSEVVASPVLIEVWQDAFNCSLIETADHKRV</sequence>
<accession>A0ABV0TNT5</accession>
<dbReference type="EMBL" id="JAHRIQ010038856">
    <property type="protein sequence ID" value="MEQ2234161.1"/>
    <property type="molecule type" value="Genomic_DNA"/>
</dbReference>
<feature type="chain" id="PRO_5045374456" description="Secreted protein" evidence="1">
    <location>
        <begin position="19"/>
        <end position="74"/>
    </location>
</feature>
<proteinExistence type="predicted"/>
<reference evidence="2 3" key="1">
    <citation type="submission" date="2021-06" db="EMBL/GenBank/DDBJ databases">
        <authorList>
            <person name="Palmer J.M."/>
        </authorList>
    </citation>
    <scope>NUCLEOTIDE SEQUENCE [LARGE SCALE GENOMIC DNA]</scope>
    <source>
        <strain evidence="3">if_2019</strain>
        <tissue evidence="2">Muscle</tissue>
    </source>
</reference>
<gene>
    <name evidence="2" type="ORF">ILYODFUR_029132</name>
</gene>
<evidence type="ECO:0000256" key="1">
    <source>
        <dbReference type="SAM" id="SignalP"/>
    </source>
</evidence>
<dbReference type="Proteomes" id="UP001482620">
    <property type="component" value="Unassembled WGS sequence"/>
</dbReference>
<keyword evidence="1" id="KW-0732">Signal</keyword>
<keyword evidence="3" id="KW-1185">Reference proteome</keyword>
<protein>
    <recommendedName>
        <fullName evidence="4">Secreted protein</fullName>
    </recommendedName>
</protein>